<evidence type="ECO:0000313" key="2">
    <source>
        <dbReference type="EMBL" id="SVA67286.1"/>
    </source>
</evidence>
<organism evidence="2">
    <name type="scientific">marine metagenome</name>
    <dbReference type="NCBI Taxonomy" id="408172"/>
    <lineage>
        <taxon>unclassified sequences</taxon>
        <taxon>metagenomes</taxon>
        <taxon>ecological metagenomes</taxon>
    </lineage>
</organism>
<proteinExistence type="predicted"/>
<dbReference type="EMBL" id="UINC01016093">
    <property type="protein sequence ID" value="SVA67286.1"/>
    <property type="molecule type" value="Genomic_DNA"/>
</dbReference>
<name>A0A381XR69_9ZZZZ</name>
<reference evidence="2" key="1">
    <citation type="submission" date="2018-05" db="EMBL/GenBank/DDBJ databases">
        <authorList>
            <person name="Lanie J.A."/>
            <person name="Ng W.-L."/>
            <person name="Kazmierczak K.M."/>
            <person name="Andrzejewski T.M."/>
            <person name="Davidsen T.M."/>
            <person name="Wayne K.J."/>
            <person name="Tettelin H."/>
            <person name="Glass J.I."/>
            <person name="Rusch D."/>
            <person name="Podicherti R."/>
            <person name="Tsui H.-C.T."/>
            <person name="Winkler M.E."/>
        </authorList>
    </citation>
    <scope>NUCLEOTIDE SEQUENCE</scope>
</reference>
<sequence length="69" mass="7887">MSGLEIIAPIASVCVILSLGRAAKRMKKRRKEIKRLQALLKEHGIHHGNFAMIEDQKFLKKIKPFNGYN</sequence>
<accession>A0A381XR69</accession>
<protein>
    <submittedName>
        <fullName evidence="2">Uncharacterized protein</fullName>
    </submittedName>
</protein>
<gene>
    <name evidence="2" type="ORF">METZ01_LOCUS120140</name>
</gene>
<evidence type="ECO:0000256" key="1">
    <source>
        <dbReference type="SAM" id="Phobius"/>
    </source>
</evidence>
<feature type="transmembrane region" description="Helical" evidence="1">
    <location>
        <begin position="6"/>
        <end position="23"/>
    </location>
</feature>
<keyword evidence="1" id="KW-0812">Transmembrane</keyword>
<keyword evidence="1" id="KW-1133">Transmembrane helix</keyword>
<dbReference type="AlphaFoldDB" id="A0A381XR69"/>
<keyword evidence="1" id="KW-0472">Membrane</keyword>